<gene>
    <name evidence="1" type="ORF">ACE41H_12110</name>
</gene>
<accession>A0ABV5AWJ8</accession>
<dbReference type="SUPFAM" id="SSF48576">
    <property type="entry name" value="Terpenoid synthases"/>
    <property type="match status" value="1"/>
</dbReference>
<protein>
    <submittedName>
        <fullName evidence="1">Uncharacterized protein</fullName>
    </submittedName>
</protein>
<dbReference type="InterPro" id="IPR008949">
    <property type="entry name" value="Isoprenoid_synthase_dom_sf"/>
</dbReference>
<organism evidence="1 2">
    <name type="scientific">Paenibacillus enshidis</name>
    <dbReference type="NCBI Taxonomy" id="1458439"/>
    <lineage>
        <taxon>Bacteria</taxon>
        <taxon>Bacillati</taxon>
        <taxon>Bacillota</taxon>
        <taxon>Bacilli</taxon>
        <taxon>Bacillales</taxon>
        <taxon>Paenibacillaceae</taxon>
        <taxon>Paenibacillus</taxon>
    </lineage>
</organism>
<dbReference type="RefSeq" id="WP_375355530.1">
    <property type="nucleotide sequence ID" value="NZ_JBHHMI010000009.1"/>
</dbReference>
<sequence length="313" mass="35356">MEWYIRYRHELEQVFAEAEKRISLFPSPLNTMGQEYEAQFNPLLENSTRNYICYLLPFWVNEMAGLQPEMVRRLSLGNVYIMLAFLLQDDVMDTGPGDWRSRLALAQLFLAESMDIYRGLFPADSPFWDYYRLYVGEWASSVAQEGDRDDFQENRSGISGKASPLKLAGTGALLLSRQEHHIPTVTDMTDQALLVLQMADDWADWREDLHEGSYNCLLSFISAEQEVGYMQGIHAEHIEEAVYTRNALSRYAAAAADLAHTLAEQNPAIPGLTSFAIGVAEGLVQAAAYIAREKQHLLSGGLQYLLDRRVGTS</sequence>
<name>A0ABV5AWJ8_9BACL</name>
<comment type="caution">
    <text evidence="1">The sequence shown here is derived from an EMBL/GenBank/DDBJ whole genome shotgun (WGS) entry which is preliminary data.</text>
</comment>
<reference evidence="1 2" key="1">
    <citation type="submission" date="2024-09" db="EMBL/GenBank/DDBJ databases">
        <title>Paenibacillus zeirhizospherea sp. nov., isolated from surface of the maize (Zea mays) roots in a horticulture field, Hungary.</title>
        <authorList>
            <person name="Marton D."/>
            <person name="Farkas M."/>
            <person name="Bedics A."/>
            <person name="Toth E."/>
            <person name="Tancsics A."/>
            <person name="Boka K."/>
            <person name="Maroti G."/>
            <person name="Kriszt B."/>
            <person name="Cserhati M."/>
        </authorList>
    </citation>
    <scope>NUCLEOTIDE SEQUENCE [LARGE SCALE GENOMIC DNA]</scope>
    <source>
        <strain evidence="1 2">KCTC 33519</strain>
    </source>
</reference>
<dbReference type="Proteomes" id="UP001580346">
    <property type="component" value="Unassembled WGS sequence"/>
</dbReference>
<evidence type="ECO:0000313" key="1">
    <source>
        <dbReference type="EMBL" id="MFB5267521.1"/>
    </source>
</evidence>
<dbReference type="EMBL" id="JBHHMI010000009">
    <property type="protein sequence ID" value="MFB5267521.1"/>
    <property type="molecule type" value="Genomic_DNA"/>
</dbReference>
<proteinExistence type="predicted"/>
<evidence type="ECO:0000313" key="2">
    <source>
        <dbReference type="Proteomes" id="UP001580346"/>
    </source>
</evidence>
<keyword evidence="2" id="KW-1185">Reference proteome</keyword>